<dbReference type="PANTHER" id="PTHR24051">
    <property type="entry name" value="SUSHI DOMAIN-CONTAINING PROTEIN 1"/>
    <property type="match status" value="1"/>
</dbReference>
<keyword evidence="14" id="KW-1185">Reference proteome</keyword>
<evidence type="ECO:0000313" key="14">
    <source>
        <dbReference type="Proteomes" id="UP000593567"/>
    </source>
</evidence>
<protein>
    <submittedName>
        <fullName evidence="13">PTPRF</fullName>
    </submittedName>
</protein>
<dbReference type="SUPFAM" id="SSF52799">
    <property type="entry name" value="(Phosphotyrosine protein) phosphatases II"/>
    <property type="match status" value="1"/>
</dbReference>
<evidence type="ECO:0000256" key="2">
    <source>
        <dbReference type="ARBA" id="ARBA00022692"/>
    </source>
</evidence>
<accession>A0A7J7IZT8</accession>
<dbReference type="Gene3D" id="2.60.40.10">
    <property type="entry name" value="Immunoglobulins"/>
    <property type="match status" value="2"/>
</dbReference>
<dbReference type="InterPro" id="IPR003961">
    <property type="entry name" value="FN3_dom"/>
</dbReference>
<dbReference type="InterPro" id="IPR036116">
    <property type="entry name" value="FN3_sf"/>
</dbReference>
<dbReference type="SUPFAM" id="SSF49265">
    <property type="entry name" value="Fibronectin type III"/>
    <property type="match status" value="2"/>
</dbReference>
<dbReference type="EMBL" id="VXIV02003280">
    <property type="protein sequence ID" value="KAF6018738.1"/>
    <property type="molecule type" value="Genomic_DNA"/>
</dbReference>
<keyword evidence="5" id="KW-0904">Protein phosphatase</keyword>
<evidence type="ECO:0000256" key="11">
    <source>
        <dbReference type="SAM" id="Phobius"/>
    </source>
</evidence>
<dbReference type="InterPro" id="IPR029021">
    <property type="entry name" value="Prot-tyrosine_phosphatase-like"/>
</dbReference>
<dbReference type="OrthoDB" id="10001713at2759"/>
<evidence type="ECO:0000259" key="12">
    <source>
        <dbReference type="PROSITE" id="PS50853"/>
    </source>
</evidence>
<feature type="domain" description="Fibronectin type-III" evidence="12">
    <location>
        <begin position="498"/>
        <end position="593"/>
    </location>
</feature>
<reference evidence="13" key="1">
    <citation type="submission" date="2020-06" db="EMBL/GenBank/DDBJ databases">
        <title>Draft genome of Bugula neritina, a colonial animal packing powerful symbionts and potential medicines.</title>
        <authorList>
            <person name="Rayko M."/>
        </authorList>
    </citation>
    <scope>NUCLEOTIDE SEQUENCE [LARGE SCALE GENOMIC DNA]</scope>
    <source>
        <strain evidence="13">Kwan_BN1</strain>
    </source>
</reference>
<comment type="subcellular location">
    <subcellularLocation>
        <location evidence="1">Membrane</location>
        <topology evidence="1">Single-pass type I membrane protein</topology>
    </subcellularLocation>
</comment>
<dbReference type="Proteomes" id="UP000593567">
    <property type="component" value="Unassembled WGS sequence"/>
</dbReference>
<dbReference type="PROSITE" id="PS50853">
    <property type="entry name" value="FN3"/>
    <property type="match status" value="2"/>
</dbReference>
<dbReference type="InterPro" id="IPR000242">
    <property type="entry name" value="PTP_cat"/>
</dbReference>
<keyword evidence="6 11" id="KW-1133">Transmembrane helix</keyword>
<evidence type="ECO:0000313" key="13">
    <source>
        <dbReference type="EMBL" id="KAF6018738.1"/>
    </source>
</evidence>
<dbReference type="GO" id="GO:0016020">
    <property type="term" value="C:membrane"/>
    <property type="evidence" value="ECO:0007669"/>
    <property type="project" value="UniProtKB-SubCell"/>
</dbReference>
<evidence type="ECO:0000256" key="7">
    <source>
        <dbReference type="ARBA" id="ARBA00023136"/>
    </source>
</evidence>
<evidence type="ECO:0000256" key="4">
    <source>
        <dbReference type="ARBA" id="ARBA00022737"/>
    </source>
</evidence>
<evidence type="ECO:0000256" key="9">
    <source>
        <dbReference type="ARBA" id="ARBA00023180"/>
    </source>
</evidence>
<feature type="domain" description="Fibronectin type-III" evidence="12">
    <location>
        <begin position="601"/>
        <end position="689"/>
    </location>
</feature>
<proteinExistence type="predicted"/>
<dbReference type="Pfam" id="PF23144">
    <property type="entry name" value="Fn3_PTPRU"/>
    <property type="match status" value="1"/>
</dbReference>
<keyword evidence="3" id="KW-0732">Signal</keyword>
<dbReference type="InterPro" id="IPR057598">
    <property type="entry name" value="Fn3_PTPRU"/>
</dbReference>
<evidence type="ECO:0000256" key="6">
    <source>
        <dbReference type="ARBA" id="ARBA00022989"/>
    </source>
</evidence>
<dbReference type="PANTHER" id="PTHR24051:SF9">
    <property type="entry name" value="FIBRONECTIN TYPE-III DOMAIN-CONTAINING PROTEIN"/>
    <property type="match status" value="1"/>
</dbReference>
<keyword evidence="4" id="KW-0677">Repeat</keyword>
<feature type="transmembrane region" description="Helical" evidence="11">
    <location>
        <begin position="929"/>
        <end position="962"/>
    </location>
</feature>
<dbReference type="InterPro" id="IPR013783">
    <property type="entry name" value="Ig-like_fold"/>
</dbReference>
<keyword evidence="7 11" id="KW-0472">Membrane</keyword>
<dbReference type="AlphaFoldDB" id="A0A7J7IZT8"/>
<feature type="region of interest" description="Disordered" evidence="10">
    <location>
        <begin position="973"/>
        <end position="1002"/>
    </location>
</feature>
<gene>
    <name evidence="13" type="ORF">EB796_022966</name>
</gene>
<comment type="caution">
    <text evidence="13">The sequence shown here is derived from an EMBL/GenBank/DDBJ whole genome shotgun (WGS) entry which is preliminary data.</text>
</comment>
<feature type="compositionally biased region" description="Low complexity" evidence="10">
    <location>
        <begin position="988"/>
        <end position="1002"/>
    </location>
</feature>
<keyword evidence="8" id="KW-1015">Disulfide bond</keyword>
<keyword evidence="2 11" id="KW-0812">Transmembrane</keyword>
<name>A0A7J7IZT8_BUGNE</name>
<dbReference type="Pfam" id="PF00102">
    <property type="entry name" value="Y_phosphatase"/>
    <property type="match status" value="1"/>
</dbReference>
<keyword evidence="9" id="KW-0325">Glycoprotein</keyword>
<evidence type="ECO:0000256" key="3">
    <source>
        <dbReference type="ARBA" id="ARBA00022729"/>
    </source>
</evidence>
<evidence type="ECO:0000256" key="10">
    <source>
        <dbReference type="SAM" id="MobiDB-lite"/>
    </source>
</evidence>
<feature type="compositionally biased region" description="Basic and acidic residues" evidence="10">
    <location>
        <begin position="975"/>
        <end position="987"/>
    </location>
</feature>
<dbReference type="InterPro" id="IPR051622">
    <property type="entry name" value="R-tyr_protein_phosphatases"/>
</dbReference>
<organism evidence="13 14">
    <name type="scientific">Bugula neritina</name>
    <name type="common">Brown bryozoan</name>
    <name type="synonym">Sertularia neritina</name>
    <dbReference type="NCBI Taxonomy" id="10212"/>
    <lineage>
        <taxon>Eukaryota</taxon>
        <taxon>Metazoa</taxon>
        <taxon>Spiralia</taxon>
        <taxon>Lophotrochozoa</taxon>
        <taxon>Bryozoa</taxon>
        <taxon>Gymnolaemata</taxon>
        <taxon>Cheilostomatida</taxon>
        <taxon>Flustrina</taxon>
        <taxon>Buguloidea</taxon>
        <taxon>Bugulidae</taxon>
        <taxon>Bugula</taxon>
    </lineage>
</organism>
<evidence type="ECO:0000256" key="8">
    <source>
        <dbReference type="ARBA" id="ARBA00023157"/>
    </source>
</evidence>
<dbReference type="GO" id="GO:0004725">
    <property type="term" value="F:protein tyrosine phosphatase activity"/>
    <property type="evidence" value="ECO:0007669"/>
    <property type="project" value="InterPro"/>
</dbReference>
<evidence type="ECO:0000256" key="1">
    <source>
        <dbReference type="ARBA" id="ARBA00004479"/>
    </source>
</evidence>
<keyword evidence="5" id="KW-0378">Hydrolase</keyword>
<sequence length="1101" mass="125430">MALPVLCLLEGEKIVSLSYNVLKDLKVINKPQQLSFGEPNQVRNSNRQKWKYMITWQEPETYGCMHPINPYQLQVDSNSVMNNYKEKSLTLYRDGGISLAIKVWLRNIHGVLSEVVNKTITTSTVNLRPFQSSQLLFNTPKIDTSFGRKRWKYTLTWQVSSTYNCGESSYRYKLNIDDKTTLSNSTSTNRTIYRDGNVDVSAEVWLIQRNGDLSESVRKSIVTKQGLHKPQQLSIGEPSQVTHSNRKRWKYTITWQEPETHGCIHPTNPYQLQVDSNSVIKNYKKTSHTLYRDGGESLTIKVWLRNKHEVLSEVVTKAITTSTVNLQTYGCIHPTNPYQLQVDSNSVIKNYKQTSHTLYRDGGESLTIKVWLRNKHEVLSEFVTKTITTSTVNLQPILPTNLSKYLIQSRYTPSGSDRRNIRVQFNLPVEDITINCGEVNSREFKLNSSTEYLDHTSYINNLLPYKNYTIQVKVTNNKDLSTADMLVIETWELEPYDSPVILRNESYNESCIFIQWRSPSQPNGVINRYQHRYYISDKSAPSWMSYTDVQTENSHIACGYEAGDLVTYEIGAGTKVGYGPEATGDVRVTCGYPAVPEYSTVSSNYTQKERERIRLNITWEPVLQISHYDLTIKLNEQQIFYKRYSAEETREKFLEDLDPYTNYTIILVAVNNALNKSFAEPRYITTPELAPYDGPSLSIDFDTSCAHLTIQDPTQPNGIITEYQYTCYYANTEEGNYQSILATDKQPVSLCEFRSAEKVKCSAKANNSAGESPVTSQTGYTKIAVTQNDKAELKKTKNVGKSFVIRVNQVTLDNKKPNSYLFVVQKEASTSKRKKRSSVQLPPECDLDPDCYITAEIDSSLVNNDGYDFRVGDGKTYQDYYNAPLELNQDYKIYQAVTVQNEDGAILVAYFEDPIIVILKPACDQNCTIAVSVTISIVVLTVVVVKIIFVMLNLSCVTLPVLYGNLFCTTRRQGKGKESRDSDHQLDEISSPPIPERSSSKPTIAERIRRSLQRNDVRLCEAETAYQDQYKAFNSIPKPVMSAALLAENKGKCRYKGLYPADETRVVLQRESSTESDFINASHIDVSYMIIFKYYLKAPCN</sequence>
<evidence type="ECO:0000256" key="5">
    <source>
        <dbReference type="ARBA" id="ARBA00022912"/>
    </source>
</evidence>
<dbReference type="Gene3D" id="3.90.190.10">
    <property type="entry name" value="Protein tyrosine phosphatase superfamily"/>
    <property type="match status" value="1"/>
</dbReference>